<dbReference type="Gramene" id="GBG79429">
    <property type="protein sequence ID" value="GBG79429"/>
    <property type="gene ID" value="CBR_g29576"/>
</dbReference>
<protein>
    <submittedName>
        <fullName evidence="2">Uncharacterized protein</fullName>
    </submittedName>
</protein>
<evidence type="ECO:0000256" key="1">
    <source>
        <dbReference type="SAM" id="MobiDB-lite"/>
    </source>
</evidence>
<feature type="compositionally biased region" description="Basic and acidic residues" evidence="1">
    <location>
        <begin position="7"/>
        <end position="17"/>
    </location>
</feature>
<comment type="caution">
    <text evidence="2">The sequence shown here is derived from an EMBL/GenBank/DDBJ whole genome shotgun (WGS) entry which is preliminary data.</text>
</comment>
<keyword evidence="3" id="KW-1185">Reference proteome</keyword>
<evidence type="ECO:0000313" key="2">
    <source>
        <dbReference type="EMBL" id="GBG79429.1"/>
    </source>
</evidence>
<dbReference type="AlphaFoldDB" id="A0A388LAT8"/>
<dbReference type="STRING" id="69332.A0A388LAT8"/>
<proteinExistence type="predicted"/>
<accession>A0A388LAT8</accession>
<name>A0A388LAT8_CHABU</name>
<evidence type="ECO:0000313" key="3">
    <source>
        <dbReference type="Proteomes" id="UP000265515"/>
    </source>
</evidence>
<reference evidence="2 3" key="1">
    <citation type="journal article" date="2018" name="Cell">
        <title>The Chara Genome: Secondary Complexity and Implications for Plant Terrestrialization.</title>
        <authorList>
            <person name="Nishiyama T."/>
            <person name="Sakayama H."/>
            <person name="Vries J.D."/>
            <person name="Buschmann H."/>
            <person name="Saint-Marcoux D."/>
            <person name="Ullrich K.K."/>
            <person name="Haas F.B."/>
            <person name="Vanderstraeten L."/>
            <person name="Becker D."/>
            <person name="Lang D."/>
            <person name="Vosolsobe S."/>
            <person name="Rombauts S."/>
            <person name="Wilhelmsson P.K.I."/>
            <person name="Janitza P."/>
            <person name="Kern R."/>
            <person name="Heyl A."/>
            <person name="Rumpler F."/>
            <person name="Villalobos L.I.A.C."/>
            <person name="Clay J.M."/>
            <person name="Skokan R."/>
            <person name="Toyoda A."/>
            <person name="Suzuki Y."/>
            <person name="Kagoshima H."/>
            <person name="Schijlen E."/>
            <person name="Tajeshwar N."/>
            <person name="Catarino B."/>
            <person name="Hetherington A.J."/>
            <person name="Saltykova A."/>
            <person name="Bonnot C."/>
            <person name="Breuninger H."/>
            <person name="Symeonidi A."/>
            <person name="Radhakrishnan G.V."/>
            <person name="Van Nieuwerburgh F."/>
            <person name="Deforce D."/>
            <person name="Chang C."/>
            <person name="Karol K.G."/>
            <person name="Hedrich R."/>
            <person name="Ulvskov P."/>
            <person name="Glockner G."/>
            <person name="Delwiche C.F."/>
            <person name="Petrasek J."/>
            <person name="Van de Peer Y."/>
            <person name="Friml J."/>
            <person name="Beilby M."/>
            <person name="Dolan L."/>
            <person name="Kohara Y."/>
            <person name="Sugano S."/>
            <person name="Fujiyama A."/>
            <person name="Delaux P.-M."/>
            <person name="Quint M."/>
            <person name="TheiBen G."/>
            <person name="Hagemann M."/>
            <person name="Harholt J."/>
            <person name="Dunand C."/>
            <person name="Zachgo S."/>
            <person name="Langdale J."/>
            <person name="Maumus F."/>
            <person name="Straeten D.V.D."/>
            <person name="Gould S.B."/>
            <person name="Rensing S.A."/>
        </authorList>
    </citation>
    <scope>NUCLEOTIDE SEQUENCE [LARGE SCALE GENOMIC DNA]</scope>
    <source>
        <strain evidence="2 3">S276</strain>
    </source>
</reference>
<organism evidence="2 3">
    <name type="scientific">Chara braunii</name>
    <name type="common">Braun's stonewort</name>
    <dbReference type="NCBI Taxonomy" id="69332"/>
    <lineage>
        <taxon>Eukaryota</taxon>
        <taxon>Viridiplantae</taxon>
        <taxon>Streptophyta</taxon>
        <taxon>Charophyceae</taxon>
        <taxon>Charales</taxon>
        <taxon>Characeae</taxon>
        <taxon>Chara</taxon>
    </lineage>
</organism>
<feature type="compositionally biased region" description="Basic and acidic residues" evidence="1">
    <location>
        <begin position="51"/>
        <end position="65"/>
    </location>
</feature>
<dbReference type="Proteomes" id="UP000265515">
    <property type="component" value="Unassembled WGS sequence"/>
</dbReference>
<feature type="region of interest" description="Disordered" evidence="1">
    <location>
        <begin position="1"/>
        <end position="97"/>
    </location>
</feature>
<sequence length="578" mass="62665">MSGSGEQGERGRGRDGEVGMGGRDQEVGMGDTNRGGRGRDEGGRVGTMSGEGRRGGERSGREGREGGGGAEEVEMRSGWDGSRDRGGGRRSLGMGREAGEKLTEAVKRLSHLEKSLEKTTSTKGLEIKQREADSIKVKLVATLSKEVSALQNMGDEQVKSFANMNKAFVDGNLKSIEDGGRYLGETITIYQMQLQEAEKHADKNRSSHLLQVRALEEKTQKAIEDAFASFVAAIPPKREDLELLEALDWHTNRVHLKLRSELEKSSQSEASIELAISQLAELASGNAEIALDSKHEPSLCMKVIRARHGITIFDRVVVQTMVVNTKTKGAVLLAIEEDWGTPWGSTRFNEALAKQLLKLALEFLGFGNQKAIRGTILNAIVVLERDVVLDTTHGRNAVVGDGWWKNIVILTKEGTYARRQGRKKGEEIRDVDNIKFYIRLTKEVVELDAFTECGLLSCGGGLRIWSSFSLSAIGGMSIYGWMVVAFCGCEAAGVASFDLRTASTRDVRSSFEEGHCGQLPSLRWCAHGGCARAWLLRALGAMAGVASQLQNSKLGVRGARAAGREGGGGFQLAAARRA</sequence>
<dbReference type="OrthoDB" id="539138at2759"/>
<gene>
    <name evidence="2" type="ORF">CBR_g29576</name>
</gene>
<feature type="compositionally biased region" description="Basic and acidic residues" evidence="1">
    <location>
        <begin position="73"/>
        <end position="87"/>
    </location>
</feature>
<dbReference type="EMBL" id="BFEA01000319">
    <property type="protein sequence ID" value="GBG79429.1"/>
    <property type="molecule type" value="Genomic_DNA"/>
</dbReference>